<comment type="caution">
    <text evidence="1">The sequence shown here is derived from an EMBL/GenBank/DDBJ whole genome shotgun (WGS) entry which is preliminary data.</text>
</comment>
<dbReference type="Proteomes" id="UP000321083">
    <property type="component" value="Unassembled WGS sequence"/>
</dbReference>
<dbReference type="AlphaFoldDB" id="A0A5C6M1Q7"/>
<feature type="non-terminal residue" evidence="1">
    <location>
        <position position="1"/>
    </location>
</feature>
<gene>
    <name evidence="1" type="ORF">E3A20_21900</name>
</gene>
<evidence type="ECO:0000313" key="1">
    <source>
        <dbReference type="EMBL" id="TWW08680.1"/>
    </source>
</evidence>
<reference evidence="1 2" key="1">
    <citation type="submission" date="2019-08" db="EMBL/GenBank/DDBJ databases">
        <title>100 year-old enigma solved: identification of Planctomyces bekefii, the type genus and species of the phylum Planctomycetes.</title>
        <authorList>
            <person name="Svetlana D.N."/>
            <person name="Overmann J."/>
        </authorList>
    </citation>
    <scope>NUCLEOTIDE SEQUENCE [LARGE SCALE GENOMIC DNA]</scope>
    <source>
        <strain evidence="1">Phe10_nw2017</strain>
    </source>
</reference>
<reference evidence="1 2" key="2">
    <citation type="submission" date="2019-08" db="EMBL/GenBank/DDBJ databases">
        <authorList>
            <person name="Henke P."/>
        </authorList>
    </citation>
    <scope>NUCLEOTIDE SEQUENCE [LARGE SCALE GENOMIC DNA]</scope>
    <source>
        <strain evidence="1">Phe10_nw2017</strain>
    </source>
</reference>
<accession>A0A5C6M1Q7</accession>
<organism evidence="1 2">
    <name type="scientific">Planctomyces bekefii</name>
    <dbReference type="NCBI Taxonomy" id="1653850"/>
    <lineage>
        <taxon>Bacteria</taxon>
        <taxon>Pseudomonadati</taxon>
        <taxon>Planctomycetota</taxon>
        <taxon>Planctomycetia</taxon>
        <taxon>Planctomycetales</taxon>
        <taxon>Planctomycetaceae</taxon>
        <taxon>Planctomyces</taxon>
    </lineage>
</organism>
<name>A0A5C6M1Q7_9PLAN</name>
<dbReference type="EMBL" id="SRHE01000552">
    <property type="protein sequence ID" value="TWW08680.1"/>
    <property type="molecule type" value="Genomic_DNA"/>
</dbReference>
<protein>
    <submittedName>
        <fullName evidence="1">Uncharacterized protein</fullName>
    </submittedName>
</protein>
<proteinExistence type="predicted"/>
<evidence type="ECO:0000313" key="2">
    <source>
        <dbReference type="Proteomes" id="UP000321083"/>
    </source>
</evidence>
<keyword evidence="2" id="KW-1185">Reference proteome</keyword>
<sequence>FSTTTDVIPAGAGGRVLRLAAWPAAPTGRSTVRDDVVPLVLTSPAFPVSAGDIVIVRGRVRRGSAVASGSRRPLLLYDTELGPEHGLKQELTSDWQEFEMIRPIRRGREFQLCASVLTQAEVHLDDVQFFRIEAGTPENPVRMIGTSGR</sequence>